<organism evidence="3 4">
    <name type="scientific">Nannocystis radixulma</name>
    <dbReference type="NCBI Taxonomy" id="2995305"/>
    <lineage>
        <taxon>Bacteria</taxon>
        <taxon>Pseudomonadati</taxon>
        <taxon>Myxococcota</taxon>
        <taxon>Polyangia</taxon>
        <taxon>Nannocystales</taxon>
        <taxon>Nannocystaceae</taxon>
        <taxon>Nannocystis</taxon>
    </lineage>
</organism>
<accession>A0ABT5BLY3</accession>
<sequence>MKTSSLSLGSALLLAACFSPTGSGDPTGAAETAGPGGEPTSATGESSATTETTTVATVGTSDAPPTTGPTVTSDASTGTVSTSGEPRTEDDCECTSNSDCEPPLTCEKGQCVGCLDDSSCDGGVCDPVDHVCRKCIEHSECSEGACELDDGVCFPPGLTTRAYVDPNEACAEQPCTPDLPCCSIGEALVNNIGSEYLVVQLAPGIYPSVVNLPEDGRKVALLGNLDTVFTVDSGGNAVVQLGVGGVDTQIDSELYVAGVVVSGGQGDSAFRCSSAATLWLDDVQILGYGGRALASSRCDVTLRRSVLRWNTTSIVADTTSVLALENVMLAHTGTGAALEVGGSSTMRLLYTTIADSSKHAFGLLACNDTNSLFTVRNSVLVSDLVGETVSCSATQYDVADSVVSTEQLGINGDQLLVLDPSAVPSQFVNWADANLHVVPGGAFTDRAIWKSTHPRTDIDGDPRPTVDGTVDVAGADRPAG</sequence>
<comment type="caution">
    <text evidence="3">The sequence shown here is derived from an EMBL/GenBank/DDBJ whole genome shotgun (WGS) entry which is preliminary data.</text>
</comment>
<feature type="chain" id="PRO_5047255603" evidence="2">
    <location>
        <begin position="24"/>
        <end position="480"/>
    </location>
</feature>
<evidence type="ECO:0000256" key="1">
    <source>
        <dbReference type="SAM" id="MobiDB-lite"/>
    </source>
</evidence>
<dbReference type="EMBL" id="JAQNDN010000027">
    <property type="protein sequence ID" value="MDC0675161.1"/>
    <property type="molecule type" value="Genomic_DNA"/>
</dbReference>
<gene>
    <name evidence="3" type="ORF">POL58_45890</name>
</gene>
<protein>
    <submittedName>
        <fullName evidence="3">Uncharacterized protein</fullName>
    </submittedName>
</protein>
<feature type="compositionally biased region" description="Polar residues" evidence="1">
    <location>
        <begin position="68"/>
        <end position="85"/>
    </location>
</feature>
<reference evidence="3 4" key="1">
    <citation type="submission" date="2022-11" db="EMBL/GenBank/DDBJ databases">
        <title>Minimal conservation of predation-associated metabolite biosynthetic gene clusters underscores biosynthetic potential of Myxococcota including descriptions for ten novel species: Archangium lansinium sp. nov., Myxococcus landrumus sp. nov., Nannocystis bai.</title>
        <authorList>
            <person name="Ahearne A."/>
            <person name="Stevens C."/>
            <person name="Dowd S."/>
        </authorList>
    </citation>
    <scope>NUCLEOTIDE SEQUENCE [LARGE SCALE GENOMIC DNA]</scope>
    <source>
        <strain evidence="3 4">NCELM</strain>
    </source>
</reference>
<feature type="signal peptide" evidence="2">
    <location>
        <begin position="1"/>
        <end position="23"/>
    </location>
</feature>
<dbReference type="SUPFAM" id="SSF51126">
    <property type="entry name" value="Pectin lyase-like"/>
    <property type="match status" value="1"/>
</dbReference>
<evidence type="ECO:0000313" key="3">
    <source>
        <dbReference type="EMBL" id="MDC0675161.1"/>
    </source>
</evidence>
<keyword evidence="4" id="KW-1185">Reference proteome</keyword>
<dbReference type="InterPro" id="IPR011050">
    <property type="entry name" value="Pectin_lyase_fold/virulence"/>
</dbReference>
<evidence type="ECO:0000313" key="4">
    <source>
        <dbReference type="Proteomes" id="UP001217838"/>
    </source>
</evidence>
<dbReference type="Proteomes" id="UP001217838">
    <property type="component" value="Unassembled WGS sequence"/>
</dbReference>
<feature type="region of interest" description="Disordered" evidence="1">
    <location>
        <begin position="17"/>
        <end position="91"/>
    </location>
</feature>
<proteinExistence type="predicted"/>
<keyword evidence="2" id="KW-0732">Signal</keyword>
<dbReference type="RefSeq" id="WP_272009971.1">
    <property type="nucleotide sequence ID" value="NZ_JAQNDN010000027.1"/>
</dbReference>
<dbReference type="PROSITE" id="PS51257">
    <property type="entry name" value="PROKAR_LIPOPROTEIN"/>
    <property type="match status" value="1"/>
</dbReference>
<evidence type="ECO:0000256" key="2">
    <source>
        <dbReference type="SAM" id="SignalP"/>
    </source>
</evidence>
<feature type="compositionally biased region" description="Basic and acidic residues" evidence="1">
    <location>
        <begin position="454"/>
        <end position="464"/>
    </location>
</feature>
<feature type="region of interest" description="Disordered" evidence="1">
    <location>
        <begin position="452"/>
        <end position="480"/>
    </location>
</feature>
<feature type="compositionally biased region" description="Low complexity" evidence="1">
    <location>
        <begin position="26"/>
        <end position="61"/>
    </location>
</feature>
<name>A0ABT5BLY3_9BACT</name>